<dbReference type="InterPro" id="IPR029047">
    <property type="entry name" value="HSP70_peptide-bd_sf"/>
</dbReference>
<dbReference type="GO" id="GO:0140662">
    <property type="term" value="F:ATP-dependent protein folding chaperone"/>
    <property type="evidence" value="ECO:0007669"/>
    <property type="project" value="InterPro"/>
</dbReference>
<dbReference type="InterPro" id="IPR013126">
    <property type="entry name" value="Hsp_70_fam"/>
</dbReference>
<dbReference type="PRINTS" id="PR00301">
    <property type="entry name" value="HEATSHOCK70"/>
</dbReference>
<dbReference type="GO" id="GO:0005524">
    <property type="term" value="F:ATP binding"/>
    <property type="evidence" value="ECO:0007669"/>
    <property type="project" value="UniProtKB-KW"/>
</dbReference>
<proteinExistence type="predicted"/>
<name>A0A7S3HVG2_9SPIT</name>
<accession>A0A7S3HVG2</accession>
<dbReference type="PANTHER" id="PTHR19375">
    <property type="entry name" value="HEAT SHOCK PROTEIN 70KDA"/>
    <property type="match status" value="1"/>
</dbReference>
<sequence length="231" mass="25174">MTDALKDAGVDKDEIDEVVLVGGSTLIPKVRSMIKDFFNNEDILNLDLDPDEAVAIGATLQAGILAGQDRDGQQTIVKNCIPLSIGIKVASGDMSVIIKRNTRIPIEAGKMYYTAHTNQNEISINVKQGEAPIADSNHSLGTFYLRGIPDGPAGSQKVHVNFRIDSDCTLHVTMKTMHNNEEIEKIIKPQDHFALTEEEVAQMIASGAFLRSNIAFGNRHQNAAFMSDGLQ</sequence>
<dbReference type="SUPFAM" id="SSF100920">
    <property type="entry name" value="Heat shock protein 70kD (HSP70), peptide-binding domain"/>
    <property type="match status" value="1"/>
</dbReference>
<dbReference type="Pfam" id="PF00012">
    <property type="entry name" value="HSP70"/>
    <property type="match status" value="1"/>
</dbReference>
<dbReference type="AlphaFoldDB" id="A0A7S3HVG2"/>
<dbReference type="SUPFAM" id="SSF53067">
    <property type="entry name" value="Actin-like ATPase domain"/>
    <property type="match status" value="1"/>
</dbReference>
<dbReference type="Gene3D" id="2.60.34.10">
    <property type="entry name" value="Substrate Binding Domain Of DNAk, Chain A, domain 1"/>
    <property type="match status" value="1"/>
</dbReference>
<keyword evidence="2" id="KW-0067">ATP-binding</keyword>
<evidence type="ECO:0000256" key="2">
    <source>
        <dbReference type="ARBA" id="ARBA00022840"/>
    </source>
</evidence>
<protein>
    <recommendedName>
        <fullName evidence="4">HSP70</fullName>
    </recommendedName>
</protein>
<evidence type="ECO:0008006" key="4">
    <source>
        <dbReference type="Google" id="ProtNLM"/>
    </source>
</evidence>
<gene>
    <name evidence="3" type="ORF">FEHR0123_LOCUS1334</name>
</gene>
<dbReference type="EMBL" id="HBIE01004254">
    <property type="protein sequence ID" value="CAE0306428.1"/>
    <property type="molecule type" value="Transcribed_RNA"/>
</dbReference>
<keyword evidence="1" id="KW-0547">Nucleotide-binding</keyword>
<dbReference type="Gene3D" id="3.30.420.40">
    <property type="match status" value="1"/>
</dbReference>
<evidence type="ECO:0000313" key="3">
    <source>
        <dbReference type="EMBL" id="CAE0306428.1"/>
    </source>
</evidence>
<dbReference type="InterPro" id="IPR043129">
    <property type="entry name" value="ATPase_NBD"/>
</dbReference>
<reference evidence="3" key="1">
    <citation type="submission" date="2021-01" db="EMBL/GenBank/DDBJ databases">
        <authorList>
            <person name="Corre E."/>
            <person name="Pelletier E."/>
            <person name="Niang G."/>
            <person name="Scheremetjew M."/>
            <person name="Finn R."/>
            <person name="Kale V."/>
            <person name="Holt S."/>
            <person name="Cochrane G."/>
            <person name="Meng A."/>
            <person name="Brown T."/>
            <person name="Cohen L."/>
        </authorList>
    </citation>
    <scope>NUCLEOTIDE SEQUENCE</scope>
    <source>
        <strain evidence="3">Fehren 1</strain>
    </source>
</reference>
<organism evidence="3">
    <name type="scientific">Favella ehrenbergii</name>
    <dbReference type="NCBI Taxonomy" id="182087"/>
    <lineage>
        <taxon>Eukaryota</taxon>
        <taxon>Sar</taxon>
        <taxon>Alveolata</taxon>
        <taxon>Ciliophora</taxon>
        <taxon>Intramacronucleata</taxon>
        <taxon>Spirotrichea</taxon>
        <taxon>Choreotrichia</taxon>
        <taxon>Tintinnida</taxon>
        <taxon>Xystonellidae</taxon>
        <taxon>Favella</taxon>
    </lineage>
</organism>
<evidence type="ECO:0000256" key="1">
    <source>
        <dbReference type="ARBA" id="ARBA00022741"/>
    </source>
</evidence>